<dbReference type="PROSITE" id="PS01124">
    <property type="entry name" value="HTH_ARAC_FAMILY_2"/>
    <property type="match status" value="1"/>
</dbReference>
<dbReference type="SUPFAM" id="SSF46689">
    <property type="entry name" value="Homeodomain-like"/>
    <property type="match status" value="1"/>
</dbReference>
<dbReference type="InterPro" id="IPR050204">
    <property type="entry name" value="AraC_XylS_family_regulators"/>
</dbReference>
<keyword evidence="6" id="KW-1185">Reference proteome</keyword>
<name>A0A3E1Y759_9BACT</name>
<evidence type="ECO:0000313" key="6">
    <source>
        <dbReference type="Proteomes" id="UP000260644"/>
    </source>
</evidence>
<dbReference type="PANTHER" id="PTHR46796">
    <property type="entry name" value="HTH-TYPE TRANSCRIPTIONAL ACTIVATOR RHAS-RELATED"/>
    <property type="match status" value="1"/>
</dbReference>
<keyword evidence="2" id="KW-0238">DNA-binding</keyword>
<evidence type="ECO:0000256" key="1">
    <source>
        <dbReference type="ARBA" id="ARBA00023015"/>
    </source>
</evidence>
<dbReference type="InterPro" id="IPR046532">
    <property type="entry name" value="DUF6597"/>
</dbReference>
<dbReference type="Gene3D" id="1.10.10.60">
    <property type="entry name" value="Homeodomain-like"/>
    <property type="match status" value="1"/>
</dbReference>
<keyword evidence="3" id="KW-0804">Transcription</keyword>
<evidence type="ECO:0000259" key="4">
    <source>
        <dbReference type="PROSITE" id="PS01124"/>
    </source>
</evidence>
<dbReference type="OrthoDB" id="323290at2"/>
<dbReference type="Proteomes" id="UP000260644">
    <property type="component" value="Unassembled WGS sequence"/>
</dbReference>
<dbReference type="AlphaFoldDB" id="A0A3E1Y759"/>
<dbReference type="GO" id="GO:0043565">
    <property type="term" value="F:sequence-specific DNA binding"/>
    <property type="evidence" value="ECO:0007669"/>
    <property type="project" value="InterPro"/>
</dbReference>
<gene>
    <name evidence="5" type="ORF">DVR12_18040</name>
</gene>
<evidence type="ECO:0000313" key="5">
    <source>
        <dbReference type="EMBL" id="RFS20759.1"/>
    </source>
</evidence>
<evidence type="ECO:0000256" key="2">
    <source>
        <dbReference type="ARBA" id="ARBA00023125"/>
    </source>
</evidence>
<sequence>MKYLTIPPAPRFREIIRSYWLLESDEPYTHHSMADMCPELLFHYDGRFNEIFKNGKQESSFTAGIHGQSRVIRQFHITSGFGMFGVYFYPHAIPLLFNIPASDLTNQVPELSLLLKSTGLALEEKIAAAHTLPERIAIIEQFVDEQLARQYDELPIFRAIRQIIATRGLINVKSVSEQYYLSERQFERQFNYFAGFSPKLFARITRFNHAVKQYGSKGKSLTEIALECGYYDQSHFIHDFKEFSGLQPKVFFAGKSPATTWMEE</sequence>
<feature type="domain" description="HTH araC/xylS-type" evidence="4">
    <location>
        <begin position="154"/>
        <end position="254"/>
    </location>
</feature>
<dbReference type="SMART" id="SM00342">
    <property type="entry name" value="HTH_ARAC"/>
    <property type="match status" value="1"/>
</dbReference>
<dbReference type="InterPro" id="IPR018060">
    <property type="entry name" value="HTH_AraC"/>
</dbReference>
<evidence type="ECO:0000256" key="3">
    <source>
        <dbReference type="ARBA" id="ARBA00023163"/>
    </source>
</evidence>
<proteinExistence type="predicted"/>
<comment type="caution">
    <text evidence="5">The sequence shown here is derived from an EMBL/GenBank/DDBJ whole genome shotgun (WGS) entry which is preliminary data.</text>
</comment>
<dbReference type="Pfam" id="PF12833">
    <property type="entry name" value="HTH_18"/>
    <property type="match status" value="1"/>
</dbReference>
<organism evidence="5 6">
    <name type="scientific">Chitinophaga silvatica</name>
    <dbReference type="NCBI Taxonomy" id="2282649"/>
    <lineage>
        <taxon>Bacteria</taxon>
        <taxon>Pseudomonadati</taxon>
        <taxon>Bacteroidota</taxon>
        <taxon>Chitinophagia</taxon>
        <taxon>Chitinophagales</taxon>
        <taxon>Chitinophagaceae</taxon>
        <taxon>Chitinophaga</taxon>
    </lineage>
</organism>
<dbReference type="InterPro" id="IPR009057">
    <property type="entry name" value="Homeodomain-like_sf"/>
</dbReference>
<dbReference type="GO" id="GO:0003700">
    <property type="term" value="F:DNA-binding transcription factor activity"/>
    <property type="evidence" value="ECO:0007669"/>
    <property type="project" value="InterPro"/>
</dbReference>
<dbReference type="PANTHER" id="PTHR46796:SF13">
    <property type="entry name" value="HTH-TYPE TRANSCRIPTIONAL ACTIVATOR RHAS"/>
    <property type="match status" value="1"/>
</dbReference>
<reference evidence="5 6" key="1">
    <citation type="submission" date="2018-07" db="EMBL/GenBank/DDBJ databases">
        <title>Chitinophaga K2CV101002-2 sp. nov., isolated from a monsoon evergreen broad-leaved forest soil.</title>
        <authorList>
            <person name="Lv Y."/>
        </authorList>
    </citation>
    <scope>NUCLEOTIDE SEQUENCE [LARGE SCALE GENOMIC DNA]</scope>
    <source>
        <strain evidence="5 6">GDMCC 1.1288</strain>
    </source>
</reference>
<accession>A0A3E1Y759</accession>
<protein>
    <submittedName>
        <fullName evidence="5">AraC family transcriptional regulator</fullName>
    </submittedName>
</protein>
<dbReference type="EMBL" id="QPMM01000010">
    <property type="protein sequence ID" value="RFS20759.1"/>
    <property type="molecule type" value="Genomic_DNA"/>
</dbReference>
<dbReference type="Pfam" id="PF20240">
    <property type="entry name" value="DUF6597"/>
    <property type="match status" value="1"/>
</dbReference>
<keyword evidence="1" id="KW-0805">Transcription regulation</keyword>